<evidence type="ECO:0000256" key="1">
    <source>
        <dbReference type="SAM" id="SignalP"/>
    </source>
</evidence>
<gene>
    <name evidence="2" type="ORF">HOP51_13610</name>
</gene>
<sequence>MKTSLRLLTLAFLPAMLTLAGCSYSPARITPEPLVVVDGGHRHYHDDKHRYRYRDRYVERHYHYDGRRHYDRRYHDRRGRFCPPGQAMKGRC</sequence>
<dbReference type="Proteomes" id="UP001320122">
    <property type="component" value="Unassembled WGS sequence"/>
</dbReference>
<feature type="signal peptide" evidence="1">
    <location>
        <begin position="1"/>
        <end position="20"/>
    </location>
</feature>
<accession>A0ABS9AHE7</accession>
<keyword evidence="3" id="KW-1185">Reference proteome</keyword>
<protein>
    <recommendedName>
        <fullName evidence="4">Lipoprotein</fullName>
    </recommendedName>
</protein>
<organism evidence="2 3">
    <name type="scientific">Billgrantia zhangzhouensis</name>
    <dbReference type="NCBI Taxonomy" id="2733481"/>
    <lineage>
        <taxon>Bacteria</taxon>
        <taxon>Pseudomonadati</taxon>
        <taxon>Pseudomonadota</taxon>
        <taxon>Gammaproteobacteria</taxon>
        <taxon>Oceanospirillales</taxon>
        <taxon>Halomonadaceae</taxon>
        <taxon>Billgrantia</taxon>
    </lineage>
</organism>
<feature type="chain" id="PRO_5046668131" description="Lipoprotein" evidence="1">
    <location>
        <begin position="21"/>
        <end position="92"/>
    </location>
</feature>
<keyword evidence="1" id="KW-0732">Signal</keyword>
<reference evidence="2 3" key="1">
    <citation type="journal article" date="2021" name="Front. Microbiol.">
        <title>Aerobic Denitrification and Heterotrophic Sulfur Oxidation in the Genus Halomonas Revealed by Six Novel Species Characterizations and Genome-Based Analysis.</title>
        <authorList>
            <person name="Wang L."/>
            <person name="Shao Z."/>
        </authorList>
    </citation>
    <scope>NUCLEOTIDE SEQUENCE [LARGE SCALE GENOMIC DNA]</scope>
    <source>
        <strain evidence="2 3">MCCC 1A11036</strain>
    </source>
</reference>
<name>A0ABS9AHE7_9GAMM</name>
<evidence type="ECO:0000313" key="2">
    <source>
        <dbReference type="EMBL" id="MCE8021136.1"/>
    </source>
</evidence>
<dbReference type="EMBL" id="JABFTT010000010">
    <property type="protein sequence ID" value="MCE8021136.1"/>
    <property type="molecule type" value="Genomic_DNA"/>
</dbReference>
<proteinExistence type="predicted"/>
<evidence type="ECO:0000313" key="3">
    <source>
        <dbReference type="Proteomes" id="UP001320122"/>
    </source>
</evidence>
<comment type="caution">
    <text evidence="2">The sequence shown here is derived from an EMBL/GenBank/DDBJ whole genome shotgun (WGS) entry which is preliminary data.</text>
</comment>
<dbReference type="PROSITE" id="PS51257">
    <property type="entry name" value="PROKAR_LIPOPROTEIN"/>
    <property type="match status" value="1"/>
</dbReference>
<evidence type="ECO:0008006" key="4">
    <source>
        <dbReference type="Google" id="ProtNLM"/>
    </source>
</evidence>
<dbReference type="RefSeq" id="WP_234274458.1">
    <property type="nucleotide sequence ID" value="NZ_JABFTT010000010.1"/>
</dbReference>